<dbReference type="EMBL" id="BAABME010000069">
    <property type="protein sequence ID" value="GAA0139223.1"/>
    <property type="molecule type" value="Genomic_DNA"/>
</dbReference>
<dbReference type="GO" id="GO:0010436">
    <property type="term" value="F:carotenoid dioxygenase activity"/>
    <property type="evidence" value="ECO:0007669"/>
    <property type="project" value="TreeGrafter"/>
</dbReference>
<comment type="similarity">
    <text evidence="1">Belongs to the carotenoid oxygenase family.</text>
</comment>
<reference evidence="6 7" key="1">
    <citation type="submission" date="2024-01" db="EMBL/GenBank/DDBJ databases">
        <title>The complete chloroplast genome sequence of Lithospermum erythrorhizon: insights into the phylogenetic relationship among Boraginaceae species and the maternal lineages of purple gromwells.</title>
        <authorList>
            <person name="Okada T."/>
            <person name="Watanabe K."/>
        </authorList>
    </citation>
    <scope>NUCLEOTIDE SEQUENCE [LARGE SCALE GENOMIC DNA]</scope>
</reference>
<evidence type="ECO:0000256" key="2">
    <source>
        <dbReference type="ARBA" id="ARBA00022723"/>
    </source>
</evidence>
<dbReference type="Proteomes" id="UP001454036">
    <property type="component" value="Unassembled WGS sequence"/>
</dbReference>
<evidence type="ECO:0000256" key="5">
    <source>
        <dbReference type="PIRSR" id="PIRSR604294-1"/>
    </source>
</evidence>
<comment type="cofactor">
    <cofactor evidence="5">
        <name>Fe(2+)</name>
        <dbReference type="ChEBI" id="CHEBI:29033"/>
    </cofactor>
    <text evidence="5">Binds 1 Fe(2+) ion per subunit.</text>
</comment>
<dbReference type="GO" id="GO:0016121">
    <property type="term" value="P:carotene catabolic process"/>
    <property type="evidence" value="ECO:0007669"/>
    <property type="project" value="TreeGrafter"/>
</dbReference>
<dbReference type="AlphaFoldDB" id="A0AAV3NJT6"/>
<feature type="binding site" evidence="5">
    <location>
        <position position="608"/>
    </location>
    <ligand>
        <name>Fe cation</name>
        <dbReference type="ChEBI" id="CHEBI:24875"/>
        <note>catalytic</note>
    </ligand>
</feature>
<dbReference type="PANTHER" id="PTHR10543">
    <property type="entry name" value="BETA-CAROTENE DIOXYGENASE"/>
    <property type="match status" value="1"/>
</dbReference>
<accession>A0AAV3NJT6</accession>
<name>A0AAV3NJT6_LITER</name>
<dbReference type="GO" id="GO:0009570">
    <property type="term" value="C:chloroplast stroma"/>
    <property type="evidence" value="ECO:0007669"/>
    <property type="project" value="TreeGrafter"/>
</dbReference>
<dbReference type="PANTHER" id="PTHR10543:SF46">
    <property type="entry name" value="CAROTENOID CLEAVAGE DIOXYGENASE 4, CHLOROPLASTIC-RELATED"/>
    <property type="match status" value="1"/>
</dbReference>
<comment type="caution">
    <text evidence="6">The sequence shown here is derived from an EMBL/GenBank/DDBJ whole genome shotgun (WGS) entry which is preliminary data.</text>
</comment>
<proteinExistence type="inferred from homology"/>
<evidence type="ECO:0000256" key="4">
    <source>
        <dbReference type="ARBA" id="ARBA00023004"/>
    </source>
</evidence>
<keyword evidence="2 5" id="KW-0479">Metal-binding</keyword>
<keyword evidence="4 5" id="KW-0408">Iron</keyword>
<keyword evidence="3" id="KW-0223">Dioxygenase</keyword>
<keyword evidence="3" id="KW-0560">Oxidoreductase</keyword>
<dbReference type="InterPro" id="IPR004294">
    <property type="entry name" value="Carotenoid_Oase"/>
</dbReference>
<feature type="binding site" evidence="5">
    <location>
        <position position="356"/>
    </location>
    <ligand>
        <name>Fe cation</name>
        <dbReference type="ChEBI" id="CHEBI:24875"/>
        <note>catalytic</note>
    </ligand>
</feature>
<evidence type="ECO:0000313" key="6">
    <source>
        <dbReference type="EMBL" id="GAA0139223.1"/>
    </source>
</evidence>
<evidence type="ECO:0000256" key="1">
    <source>
        <dbReference type="ARBA" id="ARBA00006787"/>
    </source>
</evidence>
<evidence type="ECO:0000313" key="7">
    <source>
        <dbReference type="Proteomes" id="UP001454036"/>
    </source>
</evidence>
<feature type="binding site" evidence="5">
    <location>
        <position position="426"/>
    </location>
    <ligand>
        <name>Fe cation</name>
        <dbReference type="ChEBI" id="CHEBI:24875"/>
        <note>catalytic</note>
    </ligand>
</feature>
<dbReference type="GO" id="GO:0046872">
    <property type="term" value="F:metal ion binding"/>
    <property type="evidence" value="ECO:0007669"/>
    <property type="project" value="UniProtKB-KW"/>
</dbReference>
<protein>
    <submittedName>
        <fullName evidence="6">Oxygenase</fullName>
    </submittedName>
</protein>
<feature type="binding site" evidence="5">
    <location>
        <position position="307"/>
    </location>
    <ligand>
        <name>Fe cation</name>
        <dbReference type="ChEBI" id="CHEBI:24875"/>
        <note>catalytic</note>
    </ligand>
</feature>
<gene>
    <name evidence="6" type="ORF">LIER_00814</name>
</gene>
<dbReference type="Pfam" id="PF03055">
    <property type="entry name" value="RPE65"/>
    <property type="match status" value="1"/>
</dbReference>
<evidence type="ECO:0000256" key="3">
    <source>
        <dbReference type="ARBA" id="ARBA00022964"/>
    </source>
</evidence>
<sequence>MDHSTSFLVTCSSSQHLSNPFLSSSNFKQCPSINVLSKKISTKKPCIYNSKSIPPTKCCSQIKPHIINQSSSNYVSQDPNKLQFQETSKFPKPLPFLNNIFNAIDDFIIKFLDPPPRPSINPKVVLADNFSPVLDELPPTACEVVKGSIPPCLHGGAYIRNGPNPQFLPMGPHHLFNGNGMLHCIKIDQQGNSTLCSRFVKTNRYLADQSIGRSIYTNIFITFNGLAPSATRLVLFTARLLARQFDFRKGIGLANTSVASLFSPGNLLFAMEEADLPYQVKITPDGDIITIGRHDFSGLLERNMTAHPKTDPDTGEVFAFKYGGTSPYLTYFRFSPEGKKEPDVPISSIPGPSFIHDMAITKRYVIFPDIQVGINPNLTPEILFSGVGSLVGPDPRKVPRIGVILRYSKDQSEMKWFDVPGFNILHATNAWDEDDGDSIVLIAPNILTFEHTLEDWDLFYSVMMKIKIDLKTGVISRQRLSSMNLEFGVINPAYVSKKNKYVYACVNAPAPKMGGVVKLDISMAEQEGDHDCVVASRMYGNGCYGGETYFVAKEIDNPNAEEDDGYIMTFVHNENSEESTFLIMDAKSPTLDIVVELKLPRRVPYGFHGLFVRQTDLLKL</sequence>
<keyword evidence="7" id="KW-1185">Reference proteome</keyword>
<organism evidence="6 7">
    <name type="scientific">Lithospermum erythrorhizon</name>
    <name type="common">Purple gromwell</name>
    <name type="synonym">Lithospermum officinale var. erythrorhizon</name>
    <dbReference type="NCBI Taxonomy" id="34254"/>
    <lineage>
        <taxon>Eukaryota</taxon>
        <taxon>Viridiplantae</taxon>
        <taxon>Streptophyta</taxon>
        <taxon>Embryophyta</taxon>
        <taxon>Tracheophyta</taxon>
        <taxon>Spermatophyta</taxon>
        <taxon>Magnoliopsida</taxon>
        <taxon>eudicotyledons</taxon>
        <taxon>Gunneridae</taxon>
        <taxon>Pentapetalae</taxon>
        <taxon>asterids</taxon>
        <taxon>lamiids</taxon>
        <taxon>Boraginales</taxon>
        <taxon>Boraginaceae</taxon>
        <taxon>Boraginoideae</taxon>
        <taxon>Lithospermeae</taxon>
        <taxon>Lithospermum</taxon>
    </lineage>
</organism>